<name>A0ABS9Y5A9_9ACTN</name>
<dbReference type="RefSeq" id="WP_242765562.1">
    <property type="nucleotide sequence ID" value="NZ_JALDAY010000004.1"/>
</dbReference>
<proteinExistence type="predicted"/>
<comment type="caution">
    <text evidence="1">The sequence shown here is derived from an EMBL/GenBank/DDBJ whole genome shotgun (WGS) entry which is preliminary data.</text>
</comment>
<keyword evidence="2" id="KW-1185">Reference proteome</keyword>
<reference evidence="1" key="1">
    <citation type="submission" date="2022-03" db="EMBL/GenBank/DDBJ databases">
        <title>Streptomyces 7R015 and 7R016 isolated from Barleria lupulina in Thailand.</title>
        <authorList>
            <person name="Kanchanasin P."/>
            <person name="Phongsopitanun W."/>
            <person name="Tanasupawat S."/>
        </authorList>
    </citation>
    <scope>NUCLEOTIDE SEQUENCE</scope>
    <source>
        <strain evidence="1">7R015</strain>
    </source>
</reference>
<dbReference type="InterPro" id="IPR011008">
    <property type="entry name" value="Dimeric_a/b-barrel"/>
</dbReference>
<dbReference type="Proteomes" id="UP001165269">
    <property type="component" value="Unassembled WGS sequence"/>
</dbReference>
<gene>
    <name evidence="1" type="ORF">MQP27_14925</name>
</gene>
<sequence length="261" mass="27728">MEGSAATTEGSAAIPATRDWRIVALLRARDRAAAATLVERVRGEIAELGDALRATATEVVVGHVAGPGERGPHEGIPESDYDVAAEVVLAERPDRATAVKALAAFVERLAPLVATEASMVAVAREKLFDDRRTRFKYLHPLVRRPHLSHDEFIESWERNVGPVVAAHHPTRVGYVALQCDDELTVAATESTGFGGGVPDGFGVEWFRSTDDMVPAFEWAVSPGSAAGGPVDEPGGLLALLGRYADLSTPTAILGIEPNPTH</sequence>
<dbReference type="SUPFAM" id="SSF54909">
    <property type="entry name" value="Dimeric alpha+beta barrel"/>
    <property type="match status" value="1"/>
</dbReference>
<dbReference type="Gene3D" id="3.30.70.100">
    <property type="match status" value="1"/>
</dbReference>
<evidence type="ECO:0000313" key="2">
    <source>
        <dbReference type="Proteomes" id="UP001165269"/>
    </source>
</evidence>
<organism evidence="1 2">
    <name type="scientific">Streptomyces cylindrosporus</name>
    <dbReference type="NCBI Taxonomy" id="2927583"/>
    <lineage>
        <taxon>Bacteria</taxon>
        <taxon>Bacillati</taxon>
        <taxon>Actinomycetota</taxon>
        <taxon>Actinomycetes</taxon>
        <taxon>Kitasatosporales</taxon>
        <taxon>Streptomycetaceae</taxon>
        <taxon>Streptomyces</taxon>
    </lineage>
</organism>
<accession>A0ABS9Y5A9</accession>
<evidence type="ECO:0000313" key="1">
    <source>
        <dbReference type="EMBL" id="MCI3272406.1"/>
    </source>
</evidence>
<dbReference type="EMBL" id="JALDAY010000004">
    <property type="protein sequence ID" value="MCI3272406.1"/>
    <property type="molecule type" value="Genomic_DNA"/>
</dbReference>
<protein>
    <submittedName>
        <fullName evidence="1">EthD domain-containing protein</fullName>
    </submittedName>
</protein>